<evidence type="ECO:0000313" key="2">
    <source>
        <dbReference type="EMBL" id="OAI15348.1"/>
    </source>
</evidence>
<keyword evidence="1" id="KW-0812">Transmembrane</keyword>
<evidence type="ECO:0000256" key="1">
    <source>
        <dbReference type="SAM" id="Phobius"/>
    </source>
</evidence>
<keyword evidence="3" id="KW-1185">Reference proteome</keyword>
<dbReference type="EMBL" id="LUUK01000193">
    <property type="protein sequence ID" value="OAI15348.1"/>
    <property type="molecule type" value="Genomic_DNA"/>
</dbReference>
<feature type="transmembrane region" description="Helical" evidence="1">
    <location>
        <begin position="12"/>
        <end position="32"/>
    </location>
</feature>
<protein>
    <submittedName>
        <fullName evidence="2">Uncharacterized protein</fullName>
    </submittedName>
</protein>
<proteinExistence type="predicted"/>
<dbReference type="OrthoDB" id="9882210at2"/>
<evidence type="ECO:0000313" key="3">
    <source>
        <dbReference type="Proteomes" id="UP000077628"/>
    </source>
</evidence>
<comment type="caution">
    <text evidence="2">The sequence shown here is derived from an EMBL/GenBank/DDBJ whole genome shotgun (WGS) entry which is preliminary data.</text>
</comment>
<keyword evidence="1" id="KW-1133">Transmembrane helix</keyword>
<sequence>MLFLTLNLVEEFYEHHIITVMILAVAVACYLADYSGIGNIAFIVGAGFETWFWIRLLIKRPSA</sequence>
<dbReference type="STRING" id="702114.A1355_10680"/>
<gene>
    <name evidence="2" type="ORF">A1355_10680</name>
</gene>
<dbReference type="AlphaFoldDB" id="A0A177NBC7"/>
<accession>A0A177NBC7</accession>
<reference evidence="3" key="1">
    <citation type="submission" date="2016-03" db="EMBL/GenBank/DDBJ databases">
        <authorList>
            <person name="Heylen K."/>
            <person name="De Vos P."/>
            <person name="Vekeman B."/>
        </authorList>
    </citation>
    <scope>NUCLEOTIDE SEQUENCE [LARGE SCALE GENOMIC DNA]</scope>
    <source>
        <strain evidence="3">R-45383</strain>
    </source>
</reference>
<feature type="transmembrane region" description="Helical" evidence="1">
    <location>
        <begin position="39"/>
        <end position="58"/>
    </location>
</feature>
<dbReference type="Proteomes" id="UP000077628">
    <property type="component" value="Unassembled WGS sequence"/>
</dbReference>
<name>A0A177NBC7_9GAMM</name>
<organism evidence="2 3">
    <name type="scientific">Methylomonas koyamae</name>
    <dbReference type="NCBI Taxonomy" id="702114"/>
    <lineage>
        <taxon>Bacteria</taxon>
        <taxon>Pseudomonadati</taxon>
        <taxon>Pseudomonadota</taxon>
        <taxon>Gammaproteobacteria</taxon>
        <taxon>Methylococcales</taxon>
        <taxon>Methylococcaceae</taxon>
        <taxon>Methylomonas</taxon>
    </lineage>
</organism>
<dbReference type="RefSeq" id="WP_064030631.1">
    <property type="nucleotide sequence ID" value="NZ_LUUK01000193.1"/>
</dbReference>
<keyword evidence="1" id="KW-0472">Membrane</keyword>